<feature type="transmembrane region" description="Helical" evidence="11">
    <location>
        <begin position="433"/>
        <end position="455"/>
    </location>
</feature>
<sequence>MVAMPRAPADTDDLPAATARRIASQIIDGYVEQFGFQAASAACQLEHLLSLLESQTRCWKSRETALARLHRLTLEGYAAWLEDTELEEAPAPPALFPPTPEETARLSVRAEGADSPARAVADASYLQLSQLALWLLVWGEAGNVRRNVRFMPRALYLIFHAARHAKRRWWAAKERGAPAAGAYLDDVVAPLWRYMFSRTYAGLAVKGATSRPTLKEDVSYVTDQHYDDVDEQLMTRRRLRALVVRADAGAGRTTITEFMQIVDLPAHTWRSCDWAASMRRAKSFSEPHDVRAFVAGHSRFLSLAALEFGYLLYLALALEDRTAGAGDVFLPIAASAALALASDACDASLHPHRGAFGHVPRRLYVATAVHVGAVVAPVAYRLFFDDSHAAVVVTCGVFAAASLVLVFGFSAETCCERGLPVAKILQDDARTRAAAWALTALFLGLHGVGSFFALARPYARAVAAVSAAPSLVVAPLAAASAAVACAFVASYYLAFTVALAFFGAIRGAAVLGLTKRLSRYVRSCCTTEESKMFSFPWIANDVGGGLVTAHTSELGRWNAPPSEPDRGPPTLFSRGWHAIVEDLARDALLSPAEREALQCMPRTARRLPAECWPANGEARRRLDFMLLTSNMSLPASPGVLDSPSLTVLVPHYGETIYARLEDLVGTDGDDGSPTLLSFLVEFFPDEFARFAAASRLYDDRASPAQRNSETKLGEATRAAVAGRGAVTRARGLTLSDDDSWRLRRWASRRTQTLYRTISGLHKYSDALKLLCTAENPSMTSAEVDAVVDSKFSLVVAMQRLPSFTAEERECLDELFYEFPNLRVAYVEEAAEGDGRAFYSCLVDARCEADGAGARAPRYRVRLPGHPILGHGKGDNQNHALIFTSGEVLQCIDANQDSYLETALMVNCVLAEFNEAHVERAGGARRCAILGFREHIFSSSLGSCGDLAASQEAVFGTLVQRVLSNPLSARQHYGHPDFVDKLRMMQQGGVSKAVRGLHLSEDIFSGFATQLGGGSIVHREYCQVGKGRDLDFNSIMSFYSKLAQGNAQQLLTRQVYRLGRFAPFTQMLANYVAHCGFFVTQVLICAGTDATALGLLALALVDEGGPAKARLEVLLAEFCSKVAVVFMVVPAALLLVELCLEEGAGRAVWRVLLQYVTLSPAFECFKSKCMGATLVRELTVGGASYIPTGRGLAIARTAPDALYRNYCVQAIRDGCRVLLYVALAAAAGGVGAWPAWLTLGFPAWSWAFAPFLFNPHQFLLAEVPAMYGSWAAWLRTDWRAWSLRAHAPARSDGSAALRRAVDGSLGDVAKLAVAAAVFLPRRVRAASAPPAAVAATPVVEVAFVALCALLARLRAAPGRAPGGRPPGRPLVARAARRAPRARRRAAARDAAAMPAAGWIGFALLKLTSTAAATRLRAEMDRAFGAAKILRPDDPIASLSDSLPKQQGSLLRHSWGSRQDAFRRDIIDTEDDEDPFGPPRATATFV</sequence>
<evidence type="ECO:0000259" key="12">
    <source>
        <dbReference type="SMART" id="SM01205"/>
    </source>
</evidence>
<evidence type="ECO:0000256" key="11">
    <source>
        <dbReference type="SAM" id="Phobius"/>
    </source>
</evidence>
<keyword evidence="7 11" id="KW-1133">Transmembrane helix</keyword>
<evidence type="ECO:0000256" key="1">
    <source>
        <dbReference type="ARBA" id="ARBA00004141"/>
    </source>
</evidence>
<protein>
    <recommendedName>
        <fullName evidence="3">1,3-beta-glucan synthase</fullName>
        <ecNumber evidence="3">2.4.1.34</ecNumber>
    </recommendedName>
</protein>
<dbReference type="InterPro" id="IPR003440">
    <property type="entry name" value="Glyco_trans_48_dom"/>
</dbReference>
<dbReference type="SMART" id="SM01205">
    <property type="entry name" value="FKS1_dom1"/>
    <property type="match status" value="1"/>
</dbReference>
<evidence type="ECO:0000313" key="14">
    <source>
        <dbReference type="Proteomes" id="UP001363151"/>
    </source>
</evidence>
<feature type="transmembrane region" description="Helical" evidence="11">
    <location>
        <begin position="363"/>
        <end position="383"/>
    </location>
</feature>
<gene>
    <name evidence="13" type="primary">GSL2</name>
    <name evidence="13" type="ORF">SO694_00118026</name>
</gene>
<evidence type="ECO:0000256" key="10">
    <source>
        <dbReference type="SAM" id="MobiDB-lite"/>
    </source>
</evidence>
<evidence type="ECO:0000256" key="8">
    <source>
        <dbReference type="ARBA" id="ARBA00023136"/>
    </source>
</evidence>
<dbReference type="PANTHER" id="PTHR12741">
    <property type="entry name" value="LYST-INTERACTING PROTEIN LIP5 DOPAMINE RESPONSIVE PROTEIN DRG-1"/>
    <property type="match status" value="1"/>
</dbReference>
<dbReference type="Pfam" id="PF02364">
    <property type="entry name" value="Glucan_synthase"/>
    <property type="match status" value="1"/>
</dbReference>
<dbReference type="Pfam" id="PF14288">
    <property type="entry name" value="FKS1_dom1"/>
    <property type="match status" value="1"/>
</dbReference>
<comment type="catalytic activity">
    <reaction evidence="9">
        <text>[(1-&gt;3)-beta-D-glucosyl](n) + UDP-alpha-D-glucose = [(1-&gt;3)-beta-D-glucosyl](n+1) + UDP + H(+)</text>
        <dbReference type="Rhea" id="RHEA:21476"/>
        <dbReference type="Rhea" id="RHEA-COMP:11146"/>
        <dbReference type="Rhea" id="RHEA-COMP:14303"/>
        <dbReference type="ChEBI" id="CHEBI:15378"/>
        <dbReference type="ChEBI" id="CHEBI:37671"/>
        <dbReference type="ChEBI" id="CHEBI:58223"/>
        <dbReference type="ChEBI" id="CHEBI:58885"/>
        <dbReference type="EC" id="2.4.1.34"/>
    </reaction>
</comment>
<reference evidence="13 14" key="1">
    <citation type="submission" date="2024-03" db="EMBL/GenBank/DDBJ databases">
        <title>Aureococcus anophagefferens CCMP1851 and Kratosvirus quantuckense: Draft genome of a second virus-susceptible host strain in the model system.</title>
        <authorList>
            <person name="Chase E."/>
            <person name="Truchon A.R."/>
            <person name="Schepens W."/>
            <person name="Wilhelm S.W."/>
        </authorList>
    </citation>
    <scope>NUCLEOTIDE SEQUENCE [LARGE SCALE GENOMIC DNA]</scope>
    <source>
        <strain evidence="13 14">CCMP1851</strain>
    </source>
</reference>
<evidence type="ECO:0000256" key="6">
    <source>
        <dbReference type="ARBA" id="ARBA00022692"/>
    </source>
</evidence>
<feature type="region of interest" description="Disordered" evidence="10">
    <location>
        <begin position="1358"/>
        <end position="1377"/>
    </location>
</feature>
<feature type="transmembrane region" description="Helical" evidence="11">
    <location>
        <begin position="1216"/>
        <end position="1235"/>
    </location>
</feature>
<feature type="transmembrane region" description="Helical" evidence="11">
    <location>
        <begin position="491"/>
        <end position="513"/>
    </location>
</feature>
<proteinExistence type="inferred from homology"/>
<feature type="transmembrane region" description="Helical" evidence="11">
    <location>
        <begin position="1330"/>
        <end position="1350"/>
    </location>
</feature>
<evidence type="ECO:0000256" key="7">
    <source>
        <dbReference type="ARBA" id="ARBA00022989"/>
    </source>
</evidence>
<keyword evidence="6 11" id="KW-0812">Transmembrane</keyword>
<keyword evidence="8 11" id="KW-0472">Membrane</keyword>
<keyword evidence="4" id="KW-0328">Glycosyltransferase</keyword>
<evidence type="ECO:0000256" key="5">
    <source>
        <dbReference type="ARBA" id="ARBA00022679"/>
    </source>
</evidence>
<comment type="caution">
    <text evidence="13">The sequence shown here is derived from an EMBL/GenBank/DDBJ whole genome shotgun (WGS) entry which is preliminary data.</text>
</comment>
<evidence type="ECO:0000256" key="9">
    <source>
        <dbReference type="ARBA" id="ARBA00047777"/>
    </source>
</evidence>
<evidence type="ECO:0000256" key="4">
    <source>
        <dbReference type="ARBA" id="ARBA00022676"/>
    </source>
</evidence>
<organism evidence="13 14">
    <name type="scientific">Aureococcus anophagefferens</name>
    <name type="common">Harmful bloom alga</name>
    <dbReference type="NCBI Taxonomy" id="44056"/>
    <lineage>
        <taxon>Eukaryota</taxon>
        <taxon>Sar</taxon>
        <taxon>Stramenopiles</taxon>
        <taxon>Ochrophyta</taxon>
        <taxon>Pelagophyceae</taxon>
        <taxon>Pelagomonadales</taxon>
        <taxon>Pelagomonadaceae</taxon>
        <taxon>Aureococcus</taxon>
    </lineage>
</organism>
<dbReference type="PANTHER" id="PTHR12741:SF48">
    <property type="entry name" value="1,3-BETA-GLUCAN SYNTHASE COMPONENT FKS1-RELATED"/>
    <property type="match status" value="1"/>
</dbReference>
<dbReference type="InterPro" id="IPR026899">
    <property type="entry name" value="FKS1-like_dom1"/>
</dbReference>
<comment type="similarity">
    <text evidence="2">Belongs to the glycosyltransferase 48 family.</text>
</comment>
<feature type="transmembrane region" description="Helical" evidence="11">
    <location>
        <begin position="1112"/>
        <end position="1134"/>
    </location>
</feature>
<name>A0ABR1FW31_AURAN</name>
<evidence type="ECO:0000313" key="13">
    <source>
        <dbReference type="EMBL" id="KAK7239929.1"/>
    </source>
</evidence>
<dbReference type="EMBL" id="JBBJCI010000219">
    <property type="protein sequence ID" value="KAK7239929.1"/>
    <property type="molecule type" value="Genomic_DNA"/>
</dbReference>
<evidence type="ECO:0000256" key="3">
    <source>
        <dbReference type="ARBA" id="ARBA00012589"/>
    </source>
</evidence>
<keyword evidence="5" id="KW-0808">Transferase</keyword>
<accession>A0ABR1FW31</accession>
<feature type="domain" description="1,3-beta-glucan synthase component FKS1-like" evidence="12">
    <location>
        <begin position="125"/>
        <end position="222"/>
    </location>
</feature>
<feature type="transmembrane region" description="Helical" evidence="11">
    <location>
        <begin position="389"/>
        <end position="412"/>
    </location>
</feature>
<comment type="subcellular location">
    <subcellularLocation>
        <location evidence="1">Membrane</location>
        <topology evidence="1">Multi-pass membrane protein</topology>
    </subcellularLocation>
</comment>
<dbReference type="Proteomes" id="UP001363151">
    <property type="component" value="Unassembled WGS sequence"/>
</dbReference>
<feature type="transmembrane region" description="Helical" evidence="11">
    <location>
        <begin position="461"/>
        <end position="484"/>
    </location>
</feature>
<keyword evidence="14" id="KW-1185">Reference proteome</keyword>
<feature type="transmembrane region" description="Helical" evidence="11">
    <location>
        <begin position="1076"/>
        <end position="1100"/>
    </location>
</feature>
<evidence type="ECO:0000256" key="2">
    <source>
        <dbReference type="ARBA" id="ARBA00009040"/>
    </source>
</evidence>
<dbReference type="EC" id="2.4.1.34" evidence="3"/>